<reference evidence="4" key="1">
    <citation type="submission" date="2025-08" db="UniProtKB">
        <authorList>
            <consortium name="RefSeq"/>
        </authorList>
    </citation>
    <scope>IDENTIFICATION</scope>
</reference>
<protein>
    <submittedName>
        <fullName evidence="4">Uncharacterized protein LOC120273306</fullName>
    </submittedName>
</protein>
<evidence type="ECO:0000259" key="1">
    <source>
        <dbReference type="Pfam" id="PF13456"/>
    </source>
</evidence>
<accession>A0AB40C7P1</accession>
<dbReference type="InterPro" id="IPR026960">
    <property type="entry name" value="RVT-Znf"/>
</dbReference>
<dbReference type="AlphaFoldDB" id="A0AB40C7P1"/>
<dbReference type="PANTHER" id="PTHR47723">
    <property type="entry name" value="OS05G0353850 PROTEIN"/>
    <property type="match status" value="1"/>
</dbReference>
<dbReference type="RefSeq" id="XP_039135862.1">
    <property type="nucleotide sequence ID" value="XM_039279928.1"/>
</dbReference>
<keyword evidence="3" id="KW-1185">Reference proteome</keyword>
<dbReference type="Proteomes" id="UP001515500">
    <property type="component" value="Chromosome 12"/>
</dbReference>
<dbReference type="CDD" id="cd06222">
    <property type="entry name" value="RNase_H_like"/>
    <property type="match status" value="1"/>
</dbReference>
<evidence type="ECO:0000259" key="2">
    <source>
        <dbReference type="Pfam" id="PF13966"/>
    </source>
</evidence>
<organism evidence="3 4">
    <name type="scientific">Dioscorea cayennensis subsp. rotundata</name>
    <name type="common">White Guinea yam</name>
    <name type="synonym">Dioscorea rotundata</name>
    <dbReference type="NCBI Taxonomy" id="55577"/>
    <lineage>
        <taxon>Eukaryota</taxon>
        <taxon>Viridiplantae</taxon>
        <taxon>Streptophyta</taxon>
        <taxon>Embryophyta</taxon>
        <taxon>Tracheophyta</taxon>
        <taxon>Spermatophyta</taxon>
        <taxon>Magnoliopsida</taxon>
        <taxon>Liliopsida</taxon>
        <taxon>Dioscoreales</taxon>
        <taxon>Dioscoreaceae</taxon>
        <taxon>Dioscorea</taxon>
    </lineage>
</organism>
<feature type="domain" description="Reverse transcriptase zinc-binding" evidence="2">
    <location>
        <begin position="196"/>
        <end position="279"/>
    </location>
</feature>
<dbReference type="GO" id="GO:0004523">
    <property type="term" value="F:RNA-DNA hybrid ribonuclease activity"/>
    <property type="evidence" value="ECO:0007669"/>
    <property type="project" value="InterPro"/>
</dbReference>
<dbReference type="PANTHER" id="PTHR47723:SF19">
    <property type="entry name" value="POLYNUCLEOTIDYL TRANSFERASE, RIBONUCLEASE H-LIKE SUPERFAMILY PROTEIN"/>
    <property type="match status" value="1"/>
</dbReference>
<dbReference type="InterPro" id="IPR002156">
    <property type="entry name" value="RNaseH_domain"/>
</dbReference>
<sequence>MARGFLWGRSSTNSGFHSVGCSVTTLKKSEGGLGIRNLRLAQHSLMAKNVFDILNSVDKLWVSIFNFKYAEWKIWNPVKPKFSSWFYHSICRTANYLKPNLKMITCNPNFTDLWNDACIFDLPISQKPTYLNMTLNLENFQFRDLIDRNGFCLDSLTNIFGNEINWDDVNKRNICFDNKNFWIWNQRSFKTSIAFSVYEHLCRTSGPDDLWTGWAFIWKLRVIPRVKTFIWKLAHGKLPTGALLYHLNIGPFCPCPLCGLCEETSDHLLWKCGKVVHCWMDLFSKLNLNSDLLNSLSTGVWLDEFIFGRVSSSRVQALIATVAWLIWKQRCNLIFNNCVFDASSIVPRAWSLCSELDVLPFRECSSRSLNCTISIFTNASWTSSTSPAGMGFLIVANLTSILVAGSSGAKMDSPFMAELAAINRALQICKDFNWVPDRAFCDCPGIPNLLKNYNPCVTWHVHSEFINLKLLLNHFPNVHFNLIARDDNAVADALASFGRSNVQLSLFFQGLERPFWLDDICTRFNLSF</sequence>
<dbReference type="InterPro" id="IPR012337">
    <property type="entry name" value="RNaseH-like_sf"/>
</dbReference>
<dbReference type="Pfam" id="PF13966">
    <property type="entry name" value="zf-RVT"/>
    <property type="match status" value="1"/>
</dbReference>
<gene>
    <name evidence="4" type="primary">LOC120273306</name>
</gene>
<dbReference type="SUPFAM" id="SSF53098">
    <property type="entry name" value="Ribonuclease H-like"/>
    <property type="match status" value="1"/>
</dbReference>
<dbReference type="Pfam" id="PF13456">
    <property type="entry name" value="RVT_3"/>
    <property type="match status" value="1"/>
</dbReference>
<name>A0AB40C7P1_DIOCR</name>
<dbReference type="InterPro" id="IPR036397">
    <property type="entry name" value="RNaseH_sf"/>
</dbReference>
<proteinExistence type="predicted"/>
<dbReference type="InterPro" id="IPR044730">
    <property type="entry name" value="RNase_H-like_dom_plant"/>
</dbReference>
<feature type="domain" description="RNase H type-1" evidence="1">
    <location>
        <begin position="377"/>
        <end position="497"/>
    </location>
</feature>
<evidence type="ECO:0000313" key="4">
    <source>
        <dbReference type="RefSeq" id="XP_039135862.1"/>
    </source>
</evidence>
<dbReference type="GeneID" id="120273306"/>
<dbReference type="Gene3D" id="3.30.420.10">
    <property type="entry name" value="Ribonuclease H-like superfamily/Ribonuclease H"/>
    <property type="match status" value="1"/>
</dbReference>
<dbReference type="InterPro" id="IPR053151">
    <property type="entry name" value="RNase_H-like"/>
</dbReference>
<dbReference type="GO" id="GO:0003676">
    <property type="term" value="F:nucleic acid binding"/>
    <property type="evidence" value="ECO:0007669"/>
    <property type="project" value="InterPro"/>
</dbReference>
<evidence type="ECO:0000313" key="3">
    <source>
        <dbReference type="Proteomes" id="UP001515500"/>
    </source>
</evidence>